<evidence type="ECO:0000313" key="7">
    <source>
        <dbReference type="Proteomes" id="UP001357733"/>
    </source>
</evidence>
<keyword evidence="2" id="KW-0418">Kinase</keyword>
<keyword evidence="7" id="KW-1185">Reference proteome</keyword>
<evidence type="ECO:0000256" key="4">
    <source>
        <dbReference type="SAM" id="Coils"/>
    </source>
</evidence>
<keyword evidence="5" id="KW-1133">Transmembrane helix</keyword>
<comment type="caution">
    <text evidence="6">The sequence shown here is derived from an EMBL/GenBank/DDBJ whole genome shotgun (WGS) entry which is preliminary data.</text>
</comment>
<evidence type="ECO:0000256" key="2">
    <source>
        <dbReference type="ARBA" id="ARBA00022777"/>
    </source>
</evidence>
<dbReference type="SUPFAM" id="SSF55874">
    <property type="entry name" value="ATPase domain of HSP90 chaperone/DNA topoisomerase II/histidine kinase"/>
    <property type="match status" value="1"/>
</dbReference>
<gene>
    <name evidence="6" type="ORF">VLK81_04595</name>
</gene>
<evidence type="ECO:0000256" key="5">
    <source>
        <dbReference type="SAM" id="Phobius"/>
    </source>
</evidence>
<dbReference type="InterPro" id="IPR050482">
    <property type="entry name" value="Sensor_HK_TwoCompSys"/>
</dbReference>
<keyword evidence="6" id="KW-0547">Nucleotide-binding</keyword>
<keyword evidence="4" id="KW-0175">Coiled coil</keyword>
<keyword evidence="6" id="KW-0067">ATP-binding</keyword>
<evidence type="ECO:0000313" key="6">
    <source>
        <dbReference type="EMBL" id="MEB3429299.1"/>
    </source>
</evidence>
<keyword evidence="5" id="KW-0812">Transmembrane</keyword>
<sequence length="429" mass="49301">MTLINLKTYQLAILFLLNTVILVASIKIIIEVANTNIHSKYFVKGVLIFLLSFLPMQVLAEIGTGKLYMAKVLVDLPLYLFIIYDIFLIISETIFLVNFIKTNKKIIGKNSIKESMDNLTDGICFSKLDGTPLLVNRVMQNISYEVFGRMLVNDVACSEDLRKNKIKKEVHILQRNPLVVEALGKIWQIKVILHENVRETLAYNITLEWELYQEIEKKNKQIEKINASLKEYQKNVGEYTRQKEILQAKIKIHDKIGQSLIYFKRYLDMEKKSKEDREKLINLWMESLVMLDENNDFTSEDRDLSKSFAKFKKLISTAKDIGVVVHVDGNPPKAEGDLNLLVEIIHEALNNAIRHGHAKNIWIKLSENSSNIHCKIKNDGILSKNPIVEKGGLKNIRQRIENCGGKMAIQLDSNFILDLSWPKGVNYDL</sequence>
<protein>
    <submittedName>
        <fullName evidence="6">ATP-binding protein</fullName>
    </submittedName>
</protein>
<feature type="transmembrane region" description="Helical" evidence="5">
    <location>
        <begin position="78"/>
        <end position="100"/>
    </location>
</feature>
<reference evidence="6 7" key="1">
    <citation type="submission" date="2024-01" db="EMBL/GenBank/DDBJ databases">
        <title>Complete genome sequence of Citroniella saccharovorans strain M6.X9, isolated from human fecal sample.</title>
        <authorList>
            <person name="Cheng G."/>
            <person name="Westerholm M."/>
            <person name="Schnurer A."/>
        </authorList>
    </citation>
    <scope>NUCLEOTIDE SEQUENCE [LARGE SCALE GENOMIC DNA]</scope>
    <source>
        <strain evidence="6 7">DSM 29873</strain>
    </source>
</reference>
<name>A0AAW9MXR9_9FIRM</name>
<keyword evidence="5" id="KW-0472">Membrane</keyword>
<dbReference type="InterPro" id="IPR036890">
    <property type="entry name" value="HATPase_C_sf"/>
</dbReference>
<keyword evidence="3" id="KW-0902">Two-component regulatory system</keyword>
<feature type="coiled-coil region" evidence="4">
    <location>
        <begin position="212"/>
        <end position="249"/>
    </location>
</feature>
<dbReference type="EMBL" id="JAYKOT010000003">
    <property type="protein sequence ID" value="MEB3429299.1"/>
    <property type="molecule type" value="Genomic_DNA"/>
</dbReference>
<dbReference type="Proteomes" id="UP001357733">
    <property type="component" value="Unassembled WGS sequence"/>
</dbReference>
<feature type="transmembrane region" description="Helical" evidence="5">
    <location>
        <begin position="12"/>
        <end position="29"/>
    </location>
</feature>
<organism evidence="6 7">
    <name type="scientific">Citroniella saccharovorans</name>
    <dbReference type="NCBI Taxonomy" id="2053367"/>
    <lineage>
        <taxon>Bacteria</taxon>
        <taxon>Bacillati</taxon>
        <taxon>Bacillota</taxon>
        <taxon>Tissierellia</taxon>
        <taxon>Tissierellales</taxon>
        <taxon>Peptoniphilaceae</taxon>
        <taxon>Citroniella</taxon>
    </lineage>
</organism>
<accession>A0AAW9MXR9</accession>
<dbReference type="GO" id="GO:0005524">
    <property type="term" value="F:ATP binding"/>
    <property type="evidence" value="ECO:0007669"/>
    <property type="project" value="UniProtKB-KW"/>
</dbReference>
<evidence type="ECO:0000256" key="1">
    <source>
        <dbReference type="ARBA" id="ARBA00022679"/>
    </source>
</evidence>
<keyword evidence="1" id="KW-0808">Transferase</keyword>
<proteinExistence type="predicted"/>
<dbReference type="GO" id="GO:0000160">
    <property type="term" value="P:phosphorelay signal transduction system"/>
    <property type="evidence" value="ECO:0007669"/>
    <property type="project" value="UniProtKB-KW"/>
</dbReference>
<evidence type="ECO:0000256" key="3">
    <source>
        <dbReference type="ARBA" id="ARBA00023012"/>
    </source>
</evidence>
<dbReference type="AlphaFoldDB" id="A0AAW9MXR9"/>
<dbReference type="RefSeq" id="WP_324619496.1">
    <property type="nucleotide sequence ID" value="NZ_JAYKOT010000003.1"/>
</dbReference>
<dbReference type="Gene3D" id="3.30.565.10">
    <property type="entry name" value="Histidine kinase-like ATPase, C-terminal domain"/>
    <property type="match status" value="1"/>
</dbReference>
<feature type="transmembrane region" description="Helical" evidence="5">
    <location>
        <begin position="41"/>
        <end position="58"/>
    </location>
</feature>
<dbReference type="GO" id="GO:0016301">
    <property type="term" value="F:kinase activity"/>
    <property type="evidence" value="ECO:0007669"/>
    <property type="project" value="UniProtKB-KW"/>
</dbReference>
<dbReference type="PANTHER" id="PTHR24421">
    <property type="entry name" value="NITRATE/NITRITE SENSOR PROTEIN NARX-RELATED"/>
    <property type="match status" value="1"/>
</dbReference>